<dbReference type="OrthoDB" id="2743766at2"/>
<dbReference type="Pfam" id="PF00041">
    <property type="entry name" value="fn3"/>
    <property type="match status" value="1"/>
</dbReference>
<gene>
    <name evidence="2" type="ORF">A6K24_06475</name>
</gene>
<comment type="caution">
    <text evidence="2">The sequence shown here is derived from an EMBL/GenBank/DDBJ whole genome shotgun (WGS) entry which is preliminary data.</text>
</comment>
<dbReference type="SMART" id="SM00635">
    <property type="entry name" value="BID_2"/>
    <property type="match status" value="2"/>
</dbReference>
<dbReference type="Pfam" id="PF02368">
    <property type="entry name" value="Big_2"/>
    <property type="match status" value="1"/>
</dbReference>
<protein>
    <recommendedName>
        <fullName evidence="1">Fibronectin type-III domain-containing protein</fullName>
    </recommendedName>
</protein>
<dbReference type="Pfam" id="PF13290">
    <property type="entry name" value="CHB_HEX_C_1"/>
    <property type="match status" value="1"/>
</dbReference>
<dbReference type="InterPro" id="IPR036116">
    <property type="entry name" value="FN3_sf"/>
</dbReference>
<dbReference type="SMART" id="SM00060">
    <property type="entry name" value="FN3"/>
    <property type="match status" value="1"/>
</dbReference>
<dbReference type="CDD" id="cd00063">
    <property type="entry name" value="FN3"/>
    <property type="match status" value="1"/>
</dbReference>
<dbReference type="InterPro" id="IPR003961">
    <property type="entry name" value="FN3_dom"/>
</dbReference>
<evidence type="ECO:0000259" key="1">
    <source>
        <dbReference type="PROSITE" id="PS50853"/>
    </source>
</evidence>
<evidence type="ECO:0000313" key="3">
    <source>
        <dbReference type="Proteomes" id="UP000078534"/>
    </source>
</evidence>
<dbReference type="PROSITE" id="PS50853">
    <property type="entry name" value="FN3"/>
    <property type="match status" value="1"/>
</dbReference>
<dbReference type="AlphaFoldDB" id="A0A179SVP5"/>
<sequence>MEFNEEGEKMVLVVMDYFDGTSNITKTYQDDMMGFKITNDHNSADLSFTIHGITISVKPKETFEGKFTPFRSVTINTSVPYRAIVSAPFNGTDPDNMPPEAVTNLSVNNVTPTSLTLSWTASPSSDIADYAIYQNGAFLISSNSTSMEVTDLTPLTEYTFRVVARDTAGNESSGKDVIITTANEDTSPPTLTITSGGTFTDSQTVTISTDENATIYYTLDGNDPTTSSLVYSAPLSLTETTTLKAFAKDTAGNESNIQSVTYKKIGIINDGLILHYDFTNNAGSTSNTITDKVNNVQANLVGVAHDGATDGYVDNKGLLLQIQDYVQIPTNTSPLNQLIDLNDGLTIQMISYGTNGSHWKTEDGKFTSAKSGSFTKYQKTDGIEGTRSIDSYWFDDSTGYRQSYQDWVNPIGSNAVNVFTLRINEDSTASIFINDANNANGRIPVPQDFVSYINSMASSPLQLRRNYVGHNTAPETLVAFVIYNRELTDNEIRNNYHFFQNEETLEGISVNPTNVQLNAGESQRLSVQGLPNRYTEELNITFQSGNEGYVTVDTNGILTGISNGETIVSVTATYEGQTFTEYVNVKIGGQIVSPPTSTRNVIGMSINRKTHSLNIGENFVVMATALSSELLYDIFHDNIVLWESSDPSVAKVQYGVVEGVSPGTATLTAYDATRTYSESFDITVVNKIETPLTEAEIYNVDVNDFSIKLDNTDSTNTTNGIQNALDHASTNGYKKIVFPKGTYLISPAVRTIYPPSDMIIDFNDSILNIEPSIFTTSGYKMFYFTNVKNTKLMRAHLYGERDSTTVQDSVEGCLSVLIDDCLNTGFEYCTFSKSPGFNVITGTLRNRNMGKTTQSISVSRFNFEPGNLDENGNIDNSNTTNYYRYNQYMDVSGLGEYYLLGYTQGYHGYPYLRSRLYSIHFYNQNYAHIESQMYNLQYYNYPKPPNAKYAKIVIYQEAPPTSGDTDFNGAVAFLRTIGMPRNCYIKNCTFEDNFSTGLAMCGGQGWLIEGNTLNNNGGRMPGCDIDWEDGWEHMVGDILKNNTFSSRLGVIFSAGGSLAAFNNTFNRSTMTVWSRTQNYRVFNNIFNGKGSLANDFKTQGDSVLARNIFTNTATYSTGILHTGAYYKVHDIFNNIV</sequence>
<proteinExistence type="predicted"/>
<dbReference type="InterPro" id="IPR011050">
    <property type="entry name" value="Pectin_lyase_fold/virulence"/>
</dbReference>
<name>A0A179SVP5_9BACI</name>
<dbReference type="EMBL" id="LWSG01000023">
    <property type="protein sequence ID" value="OAS85150.1"/>
    <property type="molecule type" value="Genomic_DNA"/>
</dbReference>
<feature type="domain" description="Fibronectin type-III" evidence="1">
    <location>
        <begin position="101"/>
        <end position="184"/>
    </location>
</feature>
<dbReference type="Gene3D" id="2.160.20.10">
    <property type="entry name" value="Single-stranded right-handed beta-helix, Pectin lyase-like"/>
    <property type="match status" value="1"/>
</dbReference>
<dbReference type="Gene3D" id="2.60.40.10">
    <property type="entry name" value="Immunoglobulins"/>
    <property type="match status" value="1"/>
</dbReference>
<dbReference type="Gene3D" id="2.60.40.1080">
    <property type="match status" value="2"/>
</dbReference>
<reference evidence="3" key="1">
    <citation type="submission" date="2016-04" db="EMBL/GenBank/DDBJ databases">
        <authorList>
            <person name="Lyu Z."/>
            <person name="Lyu W."/>
        </authorList>
    </citation>
    <scope>NUCLEOTIDE SEQUENCE [LARGE SCALE GENOMIC DNA]</scope>
    <source>
        <strain evidence="3">C44</strain>
    </source>
</reference>
<organism evidence="2 3">
    <name type="scientific">Metabacillus litoralis</name>
    <dbReference type="NCBI Taxonomy" id="152268"/>
    <lineage>
        <taxon>Bacteria</taxon>
        <taxon>Bacillati</taxon>
        <taxon>Bacillota</taxon>
        <taxon>Bacilli</taxon>
        <taxon>Bacillales</taxon>
        <taxon>Bacillaceae</taxon>
        <taxon>Metabacillus</taxon>
    </lineage>
</organism>
<dbReference type="InterPro" id="IPR008964">
    <property type="entry name" value="Invasin/intimin_cell_adhesion"/>
</dbReference>
<dbReference type="SUPFAM" id="SSF51126">
    <property type="entry name" value="Pectin lyase-like"/>
    <property type="match status" value="1"/>
</dbReference>
<dbReference type="InterPro" id="IPR059177">
    <property type="entry name" value="GH29D-like_dom"/>
</dbReference>
<evidence type="ECO:0000313" key="2">
    <source>
        <dbReference type="EMBL" id="OAS85150.1"/>
    </source>
</evidence>
<dbReference type="InterPro" id="IPR013783">
    <property type="entry name" value="Ig-like_fold"/>
</dbReference>
<dbReference type="Proteomes" id="UP000078534">
    <property type="component" value="Unassembled WGS sequence"/>
</dbReference>
<dbReference type="InterPro" id="IPR012334">
    <property type="entry name" value="Pectin_lyas_fold"/>
</dbReference>
<dbReference type="InterPro" id="IPR003343">
    <property type="entry name" value="Big_2"/>
</dbReference>
<keyword evidence="3" id="KW-1185">Reference proteome</keyword>
<accession>A0A179SVP5</accession>
<dbReference type="SUPFAM" id="SSF49373">
    <property type="entry name" value="Invasin/intimin cell-adhesion fragments"/>
    <property type="match status" value="2"/>
</dbReference>
<dbReference type="SUPFAM" id="SSF49265">
    <property type="entry name" value="Fibronectin type III"/>
    <property type="match status" value="1"/>
</dbReference>